<protein>
    <recommendedName>
        <fullName evidence="3">Retrovirus-related Pol polyprotein from transposon TNT 1-94</fullName>
    </recommendedName>
</protein>
<gene>
    <name evidence="1" type="ORF">AVEN_262890_1</name>
</gene>
<name>A0A4Y2DHM7_ARAVE</name>
<keyword evidence="2" id="KW-1185">Reference proteome</keyword>
<dbReference type="AlphaFoldDB" id="A0A4Y2DHM7"/>
<sequence length="172" mass="20361">MSEDGSMNEHIAQMLELIDKFKAVGEEIKHDHIAALLLVSVPKSYDTLITALEARLQNELTPELIQNKLTDEYNRRKEQDSDRNLAQAFKTKVSFKSRNQNKNDKFCTFCKILDHSRDFCYHLNKNYCSRKIFPFEEEFRPQRPNECQGQTVIEHQYACRYMKYKTSLTKQK</sequence>
<evidence type="ECO:0008006" key="3">
    <source>
        <dbReference type="Google" id="ProtNLM"/>
    </source>
</evidence>
<reference evidence="1 2" key="1">
    <citation type="journal article" date="2019" name="Sci. Rep.">
        <title>Orb-weaving spider Araneus ventricosus genome elucidates the spidroin gene catalogue.</title>
        <authorList>
            <person name="Kono N."/>
            <person name="Nakamura H."/>
            <person name="Ohtoshi R."/>
            <person name="Moran D.A.P."/>
            <person name="Shinohara A."/>
            <person name="Yoshida Y."/>
            <person name="Fujiwara M."/>
            <person name="Mori M."/>
            <person name="Tomita M."/>
            <person name="Arakawa K."/>
        </authorList>
    </citation>
    <scope>NUCLEOTIDE SEQUENCE [LARGE SCALE GENOMIC DNA]</scope>
</reference>
<dbReference type="OrthoDB" id="7635258at2759"/>
<evidence type="ECO:0000313" key="2">
    <source>
        <dbReference type="Proteomes" id="UP000499080"/>
    </source>
</evidence>
<organism evidence="1 2">
    <name type="scientific">Araneus ventricosus</name>
    <name type="common">Orbweaver spider</name>
    <name type="synonym">Epeira ventricosa</name>
    <dbReference type="NCBI Taxonomy" id="182803"/>
    <lineage>
        <taxon>Eukaryota</taxon>
        <taxon>Metazoa</taxon>
        <taxon>Ecdysozoa</taxon>
        <taxon>Arthropoda</taxon>
        <taxon>Chelicerata</taxon>
        <taxon>Arachnida</taxon>
        <taxon>Araneae</taxon>
        <taxon>Araneomorphae</taxon>
        <taxon>Entelegynae</taxon>
        <taxon>Araneoidea</taxon>
        <taxon>Araneidae</taxon>
        <taxon>Araneus</taxon>
    </lineage>
</organism>
<comment type="caution">
    <text evidence="1">The sequence shown here is derived from an EMBL/GenBank/DDBJ whole genome shotgun (WGS) entry which is preliminary data.</text>
</comment>
<accession>A0A4Y2DHM7</accession>
<dbReference type="Proteomes" id="UP000499080">
    <property type="component" value="Unassembled WGS sequence"/>
</dbReference>
<proteinExistence type="predicted"/>
<evidence type="ECO:0000313" key="1">
    <source>
        <dbReference type="EMBL" id="GBM15719.1"/>
    </source>
</evidence>
<dbReference type="Pfam" id="PF14223">
    <property type="entry name" value="Retrotran_gag_2"/>
    <property type="match status" value="1"/>
</dbReference>
<dbReference type="EMBL" id="BGPR01000363">
    <property type="protein sequence ID" value="GBM15719.1"/>
    <property type="molecule type" value="Genomic_DNA"/>
</dbReference>